<sequence length="401" mass="45513">MGHVDGLSRFHQTAICALTMSVLINDAGEDPSTVLVGEERPTSSHGPTKQLSVTPVNMFGLDQERFVREQRQTPWIMALIAFLESAALALVAQLRAKILMRRVHLKARAAHARTIEVPVIPLPFIAIVLHHCHADARQVTRVSLKQETELRDLRTGTDGSEMSTNTSESVALTVVERAIALGKMDSCNECPFKARPLVITPRGNMFILVFADYVTRWVEAFPTKRLDTVSVVETMVNEVISRHGVPERLLSDQGSNFISELARSFYETLDILKLFGAAYHPQTQGLVERFNGTLIRMLKMFVNVAQDDCELYLPRGQDPIHPLDLAFLNTNLEWKSNEMAAYRRRLYSSLRETQRLVEMQLLKAQGRHEQLLEDQVSVELEEGDPVWMYQYFRARRGEKKT</sequence>
<dbReference type="Proteomes" id="UP000237271">
    <property type="component" value="Unassembled WGS sequence"/>
</dbReference>
<gene>
    <name evidence="2" type="ORF">PHPALM_36629</name>
</gene>
<dbReference type="PROSITE" id="PS50994">
    <property type="entry name" value="INTEGRASE"/>
    <property type="match status" value="1"/>
</dbReference>
<dbReference type="GO" id="GO:0015074">
    <property type="term" value="P:DNA integration"/>
    <property type="evidence" value="ECO:0007669"/>
    <property type="project" value="InterPro"/>
</dbReference>
<proteinExistence type="predicted"/>
<dbReference type="OrthoDB" id="115643at2759"/>
<dbReference type="GO" id="GO:0003676">
    <property type="term" value="F:nucleic acid binding"/>
    <property type="evidence" value="ECO:0007669"/>
    <property type="project" value="InterPro"/>
</dbReference>
<name>A0A2P4WZG8_9STRA</name>
<dbReference type="PANTHER" id="PTHR37984:SF5">
    <property type="entry name" value="PROTEIN NYNRIN-LIKE"/>
    <property type="match status" value="1"/>
</dbReference>
<accession>A0A2P4WZG8</accession>
<evidence type="ECO:0000259" key="1">
    <source>
        <dbReference type="PROSITE" id="PS50994"/>
    </source>
</evidence>
<evidence type="ECO:0000313" key="3">
    <source>
        <dbReference type="Proteomes" id="UP000237271"/>
    </source>
</evidence>
<dbReference type="Gene3D" id="3.30.420.10">
    <property type="entry name" value="Ribonuclease H-like superfamily/Ribonuclease H"/>
    <property type="match status" value="1"/>
</dbReference>
<reference evidence="2 3" key="1">
    <citation type="journal article" date="2017" name="Genome Biol. Evol.">
        <title>Phytophthora megakarya and P. palmivora, closely related causal agents of cacao black pod rot, underwent increases in genome sizes and gene numbers by different mechanisms.</title>
        <authorList>
            <person name="Ali S.S."/>
            <person name="Shao J."/>
            <person name="Lary D.J."/>
            <person name="Kronmiller B."/>
            <person name="Shen D."/>
            <person name="Strem M.D."/>
            <person name="Amoako-Attah I."/>
            <person name="Akrofi A.Y."/>
            <person name="Begoude B.A."/>
            <person name="Ten Hoopen G.M."/>
            <person name="Coulibaly K."/>
            <person name="Kebe B.I."/>
            <person name="Melnick R.L."/>
            <person name="Guiltinan M.J."/>
            <person name="Tyler B.M."/>
            <person name="Meinhardt L.W."/>
            <person name="Bailey B.A."/>
        </authorList>
    </citation>
    <scope>NUCLEOTIDE SEQUENCE [LARGE SCALE GENOMIC DNA]</scope>
    <source>
        <strain evidence="3">sbr112.9</strain>
    </source>
</reference>
<dbReference type="InterPro" id="IPR001584">
    <property type="entry name" value="Integrase_cat-core"/>
</dbReference>
<dbReference type="Pfam" id="PF00665">
    <property type="entry name" value="rve"/>
    <property type="match status" value="1"/>
</dbReference>
<dbReference type="EMBL" id="NCKW01020175">
    <property type="protein sequence ID" value="POM58693.1"/>
    <property type="molecule type" value="Genomic_DNA"/>
</dbReference>
<dbReference type="InterPro" id="IPR036397">
    <property type="entry name" value="RNaseH_sf"/>
</dbReference>
<dbReference type="InterPro" id="IPR012337">
    <property type="entry name" value="RNaseH-like_sf"/>
</dbReference>
<dbReference type="InterPro" id="IPR050951">
    <property type="entry name" value="Retrovirus_Pol_polyprotein"/>
</dbReference>
<comment type="caution">
    <text evidence="2">The sequence shown here is derived from an EMBL/GenBank/DDBJ whole genome shotgun (WGS) entry which is preliminary data.</text>
</comment>
<keyword evidence="3" id="KW-1185">Reference proteome</keyword>
<organism evidence="2 3">
    <name type="scientific">Phytophthora palmivora</name>
    <dbReference type="NCBI Taxonomy" id="4796"/>
    <lineage>
        <taxon>Eukaryota</taxon>
        <taxon>Sar</taxon>
        <taxon>Stramenopiles</taxon>
        <taxon>Oomycota</taxon>
        <taxon>Peronosporomycetes</taxon>
        <taxon>Peronosporales</taxon>
        <taxon>Peronosporaceae</taxon>
        <taxon>Phytophthora</taxon>
    </lineage>
</organism>
<evidence type="ECO:0000313" key="2">
    <source>
        <dbReference type="EMBL" id="POM58693.1"/>
    </source>
</evidence>
<dbReference type="PANTHER" id="PTHR37984">
    <property type="entry name" value="PROTEIN CBG26694"/>
    <property type="match status" value="1"/>
</dbReference>
<protein>
    <submittedName>
        <fullName evidence="2">Gag-pol fusion protein</fullName>
    </submittedName>
</protein>
<dbReference type="SUPFAM" id="SSF53098">
    <property type="entry name" value="Ribonuclease H-like"/>
    <property type="match status" value="1"/>
</dbReference>
<feature type="domain" description="Integrase catalytic" evidence="1">
    <location>
        <begin position="174"/>
        <end position="360"/>
    </location>
</feature>
<dbReference type="AlphaFoldDB" id="A0A2P4WZG8"/>